<evidence type="ECO:0000256" key="1">
    <source>
        <dbReference type="SAM" id="Phobius"/>
    </source>
</evidence>
<name>A0A4R0PI36_9HYPH</name>
<evidence type="ECO:0000313" key="2">
    <source>
        <dbReference type="EMBL" id="TCD16658.1"/>
    </source>
</evidence>
<comment type="caution">
    <text evidence="2">The sequence shown here is derived from an EMBL/GenBank/DDBJ whole genome shotgun (WGS) entry which is preliminary data.</text>
</comment>
<dbReference type="InterPro" id="IPR052534">
    <property type="entry name" value="Extracell_DNA_Util/SecSys_Comp"/>
</dbReference>
<dbReference type="AlphaFoldDB" id="A0A4R0PI36"/>
<keyword evidence="1" id="KW-0812">Transmembrane</keyword>
<protein>
    <recommendedName>
        <fullName evidence="4">Fimbrial assembly protein</fullName>
    </recommendedName>
</protein>
<keyword evidence="1" id="KW-0472">Membrane</keyword>
<reference evidence="2 3" key="1">
    <citation type="journal article" date="2015" name="Antonie Van Leeuwenhoek">
        <title>Oricola cellulosilytica gen. nov., sp. nov., a cellulose-degrading bacterium of the family Phyllobacteriaceae isolated from surface seashore water, and emended descriptions of Mesorhizobium loti and Phyllobacterium myrsinacearum.</title>
        <authorList>
            <person name="Hameed A."/>
            <person name="Shahina M."/>
            <person name="Lai W.A."/>
            <person name="Lin S.Y."/>
            <person name="Young L.S."/>
            <person name="Liu Y.C."/>
            <person name="Hsu Y.H."/>
            <person name="Young C.C."/>
        </authorList>
    </citation>
    <scope>NUCLEOTIDE SEQUENCE [LARGE SCALE GENOMIC DNA]</scope>
    <source>
        <strain evidence="2 3">KCTC 52183</strain>
    </source>
</reference>
<dbReference type="PANTHER" id="PTHR40278">
    <property type="entry name" value="DNA UTILIZATION PROTEIN HOFN"/>
    <property type="match status" value="1"/>
</dbReference>
<dbReference type="EMBL" id="SJST01000001">
    <property type="protein sequence ID" value="TCD16658.1"/>
    <property type="molecule type" value="Genomic_DNA"/>
</dbReference>
<evidence type="ECO:0008006" key="4">
    <source>
        <dbReference type="Google" id="ProtNLM"/>
    </source>
</evidence>
<feature type="transmembrane region" description="Helical" evidence="1">
    <location>
        <begin position="191"/>
        <end position="216"/>
    </location>
</feature>
<dbReference type="Proteomes" id="UP000291301">
    <property type="component" value="Unassembled WGS sequence"/>
</dbReference>
<keyword evidence="3" id="KW-1185">Reference proteome</keyword>
<dbReference type="RefSeq" id="WP_131565712.1">
    <property type="nucleotide sequence ID" value="NZ_JAINFK010000001.1"/>
</dbReference>
<gene>
    <name evidence="2" type="ORF">E0D97_04400</name>
</gene>
<evidence type="ECO:0000313" key="3">
    <source>
        <dbReference type="Proteomes" id="UP000291301"/>
    </source>
</evidence>
<organism evidence="2 3">
    <name type="scientific">Oricola cellulosilytica</name>
    <dbReference type="NCBI Taxonomy" id="1429082"/>
    <lineage>
        <taxon>Bacteria</taxon>
        <taxon>Pseudomonadati</taxon>
        <taxon>Pseudomonadota</taxon>
        <taxon>Alphaproteobacteria</taxon>
        <taxon>Hyphomicrobiales</taxon>
        <taxon>Ahrensiaceae</taxon>
        <taxon>Oricola</taxon>
    </lineage>
</organism>
<dbReference type="OrthoDB" id="8435735at2"/>
<dbReference type="Pfam" id="PF05137">
    <property type="entry name" value="PilN"/>
    <property type="match status" value="1"/>
</dbReference>
<sequence>MQAVLSDVYDWWSRTMRGFVGARGGAPRGPVAVLRRDRLDVFRGPADDAPAAVPLDDLQTGLASLRRGRGAVRGPVTLQLDEGRFITRRLSGFTVPLSRQRAMAAIDLGGSTPFRVEEVHAVLTEPPAARQAPPSEYHIIRRSVIDPVVAALAAARLPVRAIALTAGDGPVLPLRGADLARLTGRTRARSFAHASAIAAMALIAVATAGSFAHAWWRYDTAIAETRAISAPLQARAVRVRKALDERENRMAVLSALRTEIAESRTATEVWEEVTRVLPDSAWLTDMTIAEDTVRLSGFSRAAPAIIAPLEGSGMFSNAEFTAPVVRVPGQAGQRFSLRMDVPAR</sequence>
<proteinExistence type="predicted"/>
<dbReference type="PANTHER" id="PTHR40278:SF1">
    <property type="entry name" value="DNA UTILIZATION PROTEIN HOFN"/>
    <property type="match status" value="1"/>
</dbReference>
<accession>A0A4R0PI36</accession>
<dbReference type="InterPro" id="IPR007813">
    <property type="entry name" value="PilN"/>
</dbReference>
<keyword evidence="1" id="KW-1133">Transmembrane helix</keyword>